<dbReference type="PANTHER" id="PTHR23322:SF1">
    <property type="entry name" value="FAS-ASSOCIATED FACTOR 2"/>
    <property type="match status" value="1"/>
</dbReference>
<dbReference type="SMART" id="SM00726">
    <property type="entry name" value="UIM"/>
    <property type="match status" value="4"/>
</dbReference>
<dbReference type="GO" id="GO:0036503">
    <property type="term" value="P:ERAD pathway"/>
    <property type="evidence" value="ECO:0007669"/>
    <property type="project" value="TreeGrafter"/>
</dbReference>
<evidence type="ECO:0000313" key="3">
    <source>
        <dbReference type="EMBL" id="CAJ1398061.1"/>
    </source>
</evidence>
<keyword evidence="4" id="KW-1185">Reference proteome</keyword>
<dbReference type="Proteomes" id="UP001178507">
    <property type="component" value="Unassembled WGS sequence"/>
</dbReference>
<dbReference type="InterPro" id="IPR003903">
    <property type="entry name" value="UIM_dom"/>
</dbReference>
<dbReference type="GO" id="GO:0005783">
    <property type="term" value="C:endoplasmic reticulum"/>
    <property type="evidence" value="ECO:0007669"/>
    <property type="project" value="TreeGrafter"/>
</dbReference>
<dbReference type="Gene3D" id="3.10.20.90">
    <property type="entry name" value="Phosphatidylinositol 3-kinase Catalytic Subunit, Chain A, domain 1"/>
    <property type="match status" value="1"/>
</dbReference>
<dbReference type="AlphaFoldDB" id="A0AA36NC64"/>
<dbReference type="PROSITE" id="PS50033">
    <property type="entry name" value="UBX"/>
    <property type="match status" value="1"/>
</dbReference>
<dbReference type="InterPro" id="IPR001012">
    <property type="entry name" value="UBX_dom"/>
</dbReference>
<dbReference type="InterPro" id="IPR029071">
    <property type="entry name" value="Ubiquitin-like_domsf"/>
</dbReference>
<reference evidence="3" key="1">
    <citation type="submission" date="2023-08" db="EMBL/GenBank/DDBJ databases">
        <authorList>
            <person name="Chen Y."/>
            <person name="Shah S."/>
            <person name="Dougan E. K."/>
            <person name="Thang M."/>
            <person name="Chan C."/>
        </authorList>
    </citation>
    <scope>NUCLEOTIDE SEQUENCE</scope>
</reference>
<dbReference type="Pfam" id="PF00789">
    <property type="entry name" value="UBX"/>
    <property type="match status" value="1"/>
</dbReference>
<name>A0AA36NC64_9DINO</name>
<dbReference type="GO" id="GO:0043130">
    <property type="term" value="F:ubiquitin binding"/>
    <property type="evidence" value="ECO:0007669"/>
    <property type="project" value="TreeGrafter"/>
</dbReference>
<evidence type="ECO:0000313" key="4">
    <source>
        <dbReference type="Proteomes" id="UP001178507"/>
    </source>
</evidence>
<evidence type="ECO:0000259" key="2">
    <source>
        <dbReference type="PROSITE" id="PS50033"/>
    </source>
</evidence>
<dbReference type="EMBL" id="CAUJNA010003288">
    <property type="protein sequence ID" value="CAJ1398061.1"/>
    <property type="molecule type" value="Genomic_DNA"/>
</dbReference>
<dbReference type="SMART" id="SM00166">
    <property type="entry name" value="UBX"/>
    <property type="match status" value="1"/>
</dbReference>
<feature type="compositionally biased region" description="Basic and acidic residues" evidence="1">
    <location>
        <begin position="241"/>
        <end position="280"/>
    </location>
</feature>
<proteinExistence type="predicted"/>
<dbReference type="Pfam" id="PF02809">
    <property type="entry name" value="UIM"/>
    <property type="match status" value="4"/>
</dbReference>
<dbReference type="PROSITE" id="PS50330">
    <property type="entry name" value="UIM"/>
    <property type="match status" value="2"/>
</dbReference>
<sequence length="377" mass="41770">MNNADSLDPALMSELGVEDPELAAAIEASYKSHVPARAAGANQGFPHDEGHAEDTELAAAIEASYKSSAAPRGADAHQAFDQMLARALEESMKEPQRQANAETRGQIPAFLPGGSSSSSMPAAAPSATNGLDFLRTTANTRLAPAHARDEVGSDVAERGSSRGGSPHLGPEAEGEVMDPQLAAVIEASYAAQTETARLENEEEMIRQAMEISRKEEERRQNQQLREQQEAELQDESILMDQMREQEEKRRRLEEEEQQRASEAAKEAELQRQQQEERQRLEAQQLRAENLPPEPPADAPDKVDLQIRTPDGRRVRRRFVVSNTVGQVYDYLHLEGHLGDEAFQLVSTMPRKEYQDRKQTLSDAGLQGQCALMLERLQ</sequence>
<comment type="caution">
    <text evidence="3">The sequence shown here is derived from an EMBL/GenBank/DDBJ whole genome shotgun (WGS) entry which is preliminary data.</text>
</comment>
<organism evidence="3 4">
    <name type="scientific">Effrenium voratum</name>
    <dbReference type="NCBI Taxonomy" id="2562239"/>
    <lineage>
        <taxon>Eukaryota</taxon>
        <taxon>Sar</taxon>
        <taxon>Alveolata</taxon>
        <taxon>Dinophyceae</taxon>
        <taxon>Suessiales</taxon>
        <taxon>Symbiodiniaceae</taxon>
        <taxon>Effrenium</taxon>
    </lineage>
</organism>
<dbReference type="InterPro" id="IPR050730">
    <property type="entry name" value="UBX_domain-protein"/>
</dbReference>
<dbReference type="PANTHER" id="PTHR23322">
    <property type="entry name" value="FAS-ASSOCIATED PROTEIN"/>
    <property type="match status" value="1"/>
</dbReference>
<feature type="region of interest" description="Disordered" evidence="1">
    <location>
        <begin position="212"/>
        <end position="280"/>
    </location>
</feature>
<feature type="domain" description="UBX" evidence="2">
    <location>
        <begin position="297"/>
        <end position="373"/>
    </location>
</feature>
<feature type="region of interest" description="Disordered" evidence="1">
    <location>
        <begin position="107"/>
        <end position="127"/>
    </location>
</feature>
<feature type="compositionally biased region" description="Low complexity" evidence="1">
    <location>
        <begin position="115"/>
        <end position="127"/>
    </location>
</feature>
<evidence type="ECO:0000256" key="1">
    <source>
        <dbReference type="SAM" id="MobiDB-lite"/>
    </source>
</evidence>
<accession>A0AA36NC64</accession>
<feature type="region of interest" description="Disordered" evidence="1">
    <location>
        <begin position="142"/>
        <end position="173"/>
    </location>
</feature>
<gene>
    <name evidence="3" type="ORF">EVOR1521_LOCUS21944</name>
</gene>
<dbReference type="SUPFAM" id="SSF54236">
    <property type="entry name" value="Ubiquitin-like"/>
    <property type="match status" value="1"/>
</dbReference>
<feature type="compositionally biased region" description="Basic and acidic residues" evidence="1">
    <location>
        <begin position="146"/>
        <end position="160"/>
    </location>
</feature>
<dbReference type="CDD" id="cd01767">
    <property type="entry name" value="UBX"/>
    <property type="match status" value="1"/>
</dbReference>
<protein>
    <recommendedName>
        <fullName evidence="2">UBX domain-containing protein</fullName>
    </recommendedName>
</protein>